<evidence type="ECO:0000313" key="2">
    <source>
        <dbReference type="EMBL" id="HIX60242.1"/>
    </source>
</evidence>
<organism evidence="2 3">
    <name type="scientific">Candidatus Blautia gallistercoris</name>
    <dbReference type="NCBI Taxonomy" id="2838490"/>
    <lineage>
        <taxon>Bacteria</taxon>
        <taxon>Bacillati</taxon>
        <taxon>Bacillota</taxon>
        <taxon>Clostridia</taxon>
        <taxon>Lachnospirales</taxon>
        <taxon>Lachnospiraceae</taxon>
        <taxon>Blautia</taxon>
    </lineage>
</organism>
<evidence type="ECO:0000313" key="3">
    <source>
        <dbReference type="Proteomes" id="UP000886817"/>
    </source>
</evidence>
<evidence type="ECO:0000259" key="1">
    <source>
        <dbReference type="Pfam" id="PF00682"/>
    </source>
</evidence>
<dbReference type="EMBL" id="DXEX01000236">
    <property type="protein sequence ID" value="HIX60242.1"/>
    <property type="molecule type" value="Genomic_DNA"/>
</dbReference>
<feature type="domain" description="Pyruvate carboxyltransferase" evidence="1">
    <location>
        <begin position="121"/>
        <end position="258"/>
    </location>
</feature>
<dbReference type="AlphaFoldDB" id="A0A9D1WLC7"/>
<gene>
    <name evidence="2" type="ORF">IAA45_11095</name>
</gene>
<reference evidence="2" key="2">
    <citation type="submission" date="2021-04" db="EMBL/GenBank/DDBJ databases">
        <authorList>
            <person name="Gilroy R."/>
        </authorList>
    </citation>
    <scope>NUCLEOTIDE SEQUENCE</scope>
    <source>
        <strain evidence="2">ChiSjej1B19-8411</strain>
    </source>
</reference>
<proteinExistence type="predicted"/>
<dbReference type="Pfam" id="PF00682">
    <property type="entry name" value="HMGL-like"/>
    <property type="match status" value="1"/>
</dbReference>
<dbReference type="Proteomes" id="UP000886817">
    <property type="component" value="Unassembled WGS sequence"/>
</dbReference>
<comment type="caution">
    <text evidence="2">The sequence shown here is derived from an EMBL/GenBank/DDBJ whole genome shotgun (WGS) entry which is preliminary data.</text>
</comment>
<dbReference type="Gene3D" id="3.20.20.70">
    <property type="entry name" value="Aldolase class I"/>
    <property type="match status" value="1"/>
</dbReference>
<dbReference type="GO" id="GO:0003824">
    <property type="term" value="F:catalytic activity"/>
    <property type="evidence" value="ECO:0007669"/>
    <property type="project" value="InterPro"/>
</dbReference>
<dbReference type="InterPro" id="IPR013785">
    <property type="entry name" value="Aldolase_TIM"/>
</dbReference>
<dbReference type="SUPFAM" id="SSF51569">
    <property type="entry name" value="Aldolase"/>
    <property type="match status" value="1"/>
</dbReference>
<dbReference type="InterPro" id="IPR000891">
    <property type="entry name" value="PYR_CT"/>
</dbReference>
<protein>
    <submittedName>
        <fullName evidence="2">Aldolase catalytic domain-containing protein</fullName>
    </submittedName>
</protein>
<name>A0A9D1WLC7_9FIRM</name>
<accession>A0A9D1WLC7</accession>
<dbReference type="CDD" id="cd07944">
    <property type="entry name" value="DRE_TIM_HOA_like"/>
    <property type="match status" value="1"/>
</dbReference>
<sequence length="528" mass="60869">MDKIQTLDCTLRDGGYLNDWNFGNRMIKSTIRQLIAANVEQVELGFLRNEDPNPDRTVFRHVHEAYAFLPKNCGNTHFTLMSLHNKYDLGQLEDYDGGPIKRIRVTFHDYDVDEGLEYCRKVMEKGYEVSCNPINIMGYGDKELLTILDKVNAIHPTVFSIVDTFGSMKRNDLIRLYSLCENNLDKDITIGLHLHENLSLSYSLAQEFLNLKRYDRKCVIDGSLLGMGRVPGNLCIELIMDYLNNHYNKTYNLDPILDTIDDYIVPLKRIEPWGYSTAYSLSAQYNLHRNYAEFLLNKGKLKAKDINHILASIADNKKTAFDEAYAEGLYYSYQDISVDDKEARKTLAGELKGRNLLILAPGGSLEREKDRISAFIEKENPLVITVNFSSELYRADYQFFSNVKRYEEYVSEDKSEKVMVTSNVKDAAAADYVFNYHDLTYDENGVFDNSTIMLLRLLKQMGVTKVYVAGFDGYEEKRSDYVSHILDYQDRRKDAASTNKLICRLLVPIRAQMEVEFLTASKYQETEE</sequence>
<reference evidence="2" key="1">
    <citation type="journal article" date="2021" name="PeerJ">
        <title>Extensive microbial diversity within the chicken gut microbiome revealed by metagenomics and culture.</title>
        <authorList>
            <person name="Gilroy R."/>
            <person name="Ravi A."/>
            <person name="Getino M."/>
            <person name="Pursley I."/>
            <person name="Horton D.L."/>
            <person name="Alikhan N.F."/>
            <person name="Baker D."/>
            <person name="Gharbi K."/>
            <person name="Hall N."/>
            <person name="Watson M."/>
            <person name="Adriaenssens E.M."/>
            <person name="Foster-Nyarko E."/>
            <person name="Jarju S."/>
            <person name="Secka A."/>
            <person name="Antonio M."/>
            <person name="Oren A."/>
            <person name="Chaudhuri R.R."/>
            <person name="La Ragione R."/>
            <person name="Hildebrand F."/>
            <person name="Pallen M.J."/>
        </authorList>
    </citation>
    <scope>NUCLEOTIDE SEQUENCE</scope>
    <source>
        <strain evidence="2">ChiSjej1B19-8411</strain>
    </source>
</reference>